<keyword evidence="2" id="KW-1185">Reference proteome</keyword>
<dbReference type="eggNOG" id="ENOG502ZC4E">
    <property type="taxonomic scope" value="Bacteria"/>
</dbReference>
<dbReference type="KEGG" id="nam:NAMH_0969"/>
<dbReference type="HOGENOM" id="CLU_042758_0_0_7"/>
<evidence type="ECO:0000313" key="1">
    <source>
        <dbReference type="EMBL" id="ACM92086.1"/>
    </source>
</evidence>
<dbReference type="STRING" id="598659.NAMH_0969"/>
<dbReference type="OrthoDB" id="2988509at2"/>
<evidence type="ECO:0008006" key="3">
    <source>
        <dbReference type="Google" id="ProtNLM"/>
    </source>
</evidence>
<evidence type="ECO:0000313" key="2">
    <source>
        <dbReference type="Proteomes" id="UP000000448"/>
    </source>
</evidence>
<proteinExistence type="predicted"/>
<protein>
    <recommendedName>
        <fullName evidence="3">Apea-like HEPN domain-containing protein</fullName>
    </recommendedName>
</protein>
<dbReference type="RefSeq" id="WP_012663458.1">
    <property type="nucleotide sequence ID" value="NC_012115.1"/>
</dbReference>
<dbReference type="AlphaFoldDB" id="B9L9R2"/>
<accession>B9L9R2</accession>
<name>B9L9R2_NAUPA</name>
<dbReference type="Proteomes" id="UP000000448">
    <property type="component" value="Chromosome"/>
</dbReference>
<reference evidence="1 2" key="1">
    <citation type="journal article" date="2009" name="PLoS Genet.">
        <title>Adaptations to submarine hydrothermal environments exemplified by the genome of Nautilia profundicola.</title>
        <authorList>
            <person name="Campbell B.J."/>
            <person name="Smith J.L."/>
            <person name="Hanson T.E."/>
            <person name="Klotz M.G."/>
            <person name="Stein L.Y."/>
            <person name="Lee C.K."/>
            <person name="Wu D."/>
            <person name="Robinson J.M."/>
            <person name="Khouri H.M."/>
            <person name="Eisen J.A."/>
            <person name="Cary S.C."/>
        </authorList>
    </citation>
    <scope>NUCLEOTIDE SEQUENCE [LARGE SCALE GENOMIC DNA]</scope>
    <source>
        <strain evidence="2">ATCC BAA-1463 / DSM 18972 / AmH</strain>
    </source>
</reference>
<dbReference type="EMBL" id="CP001279">
    <property type="protein sequence ID" value="ACM92086.1"/>
    <property type="molecule type" value="Genomic_DNA"/>
</dbReference>
<organism evidence="1 2">
    <name type="scientific">Nautilia profundicola (strain ATCC BAA-1463 / DSM 18972 / AmH)</name>
    <dbReference type="NCBI Taxonomy" id="598659"/>
    <lineage>
        <taxon>Bacteria</taxon>
        <taxon>Pseudomonadati</taxon>
        <taxon>Campylobacterota</taxon>
        <taxon>Epsilonproteobacteria</taxon>
        <taxon>Nautiliales</taxon>
        <taxon>Nautiliaceae</taxon>
        <taxon>Nautilia</taxon>
    </lineage>
</organism>
<gene>
    <name evidence="1" type="ordered locus">NAMH_0969</name>
</gene>
<sequence>MGYVLSRQEIIELLAEFVRGTITEKDDRYIITITRRETSIELNAKFSEVDKISTILSNLEISDETALHNDFNYEIIVREESSIPIRRIRDDEIKVNNEENGLLYELSPASDAYLVWLLNEIKQNLSLRDFRFSFFYSPKIEKFLEEEDEVSLIEFIRLTSRRFLTLKILSDKKQSPFQFSKLAYAFLFHIGYNLDIALVPQRLLEEITRRGRITRMRRSRVDEIDPPRRIYNENLVQHYLLAVSTDNPVIEYLSYYHILEHFYEAVFNDDLLETIKSKITDPGFSYKRKKDIGQLINTIKRSLQIRKETITFSESEALRLCLIKYVSLSDLKTKLSEYDETILEYYKTTKVEFSNGNEVDLENDNEENVFKLLTKRIYSTRNALVHSKDGDKTKYTPFKDDRILVKEVPLMRFIAEMVILKESSIQ</sequence>